<dbReference type="PROSITE" id="PS51257">
    <property type="entry name" value="PROKAR_LIPOPROTEIN"/>
    <property type="match status" value="1"/>
</dbReference>
<reference evidence="2" key="1">
    <citation type="journal article" date="2018" name="PLoS Negl. Trop. Dis.">
        <title>An insight into the salivary gland and fat body transcriptome of Panstrongylus lignarius (Hemiptera: Heteroptera), the main vector of Chagas disease in Peru.</title>
        <authorList>
            <person name="Nevoa J.C."/>
            <person name="Mendes M.T."/>
            <person name="da Silva M.V."/>
            <person name="Soares S.C."/>
            <person name="Oliveira C.J.F."/>
            <person name="Ribeiro J.M.C."/>
        </authorList>
    </citation>
    <scope>NUCLEOTIDE SEQUENCE</scope>
</reference>
<feature type="chain" id="PRO_5013234202" evidence="1">
    <location>
        <begin position="26"/>
        <end position="83"/>
    </location>
</feature>
<dbReference type="AlphaFoldDB" id="A0A224XSF3"/>
<name>A0A224XSF3_9HEMI</name>
<evidence type="ECO:0000256" key="1">
    <source>
        <dbReference type="SAM" id="SignalP"/>
    </source>
</evidence>
<evidence type="ECO:0000313" key="2">
    <source>
        <dbReference type="EMBL" id="JAW15447.1"/>
    </source>
</evidence>
<accession>A0A224XSF3</accession>
<organism evidence="2">
    <name type="scientific">Panstrongylus lignarius</name>
    <dbReference type="NCBI Taxonomy" id="156445"/>
    <lineage>
        <taxon>Eukaryota</taxon>
        <taxon>Metazoa</taxon>
        <taxon>Ecdysozoa</taxon>
        <taxon>Arthropoda</taxon>
        <taxon>Hexapoda</taxon>
        <taxon>Insecta</taxon>
        <taxon>Pterygota</taxon>
        <taxon>Neoptera</taxon>
        <taxon>Paraneoptera</taxon>
        <taxon>Hemiptera</taxon>
        <taxon>Heteroptera</taxon>
        <taxon>Panheteroptera</taxon>
        <taxon>Cimicomorpha</taxon>
        <taxon>Reduviidae</taxon>
        <taxon>Triatominae</taxon>
        <taxon>Panstrongylus</taxon>
    </lineage>
</organism>
<dbReference type="EMBL" id="GFTR01000979">
    <property type="protein sequence ID" value="JAW15447.1"/>
    <property type="molecule type" value="Transcribed_RNA"/>
</dbReference>
<protein>
    <submittedName>
        <fullName evidence="2">Putative secreted protein</fullName>
    </submittedName>
</protein>
<feature type="signal peptide" evidence="1">
    <location>
        <begin position="1"/>
        <end position="25"/>
    </location>
</feature>
<proteinExistence type="predicted"/>
<keyword evidence="1" id="KW-0732">Signal</keyword>
<sequence length="83" mass="9360">MLRHAYNLLVPFFHIVLSIVHVSLSCDRSECCIYCTSTKLFSPFLFNILSNKSLSSAVLSDDSFYDIPNCSLHTSRQLTALTL</sequence>